<proteinExistence type="predicted"/>
<sequence>MPEVAPELRTAKRSPAIPRKNAMLSHKEPRFQLLYFLQQPKSSIKTTEFPNRCIHATIIDKMKSNQSVLN</sequence>
<reference evidence="3" key="1">
    <citation type="submission" date="2022-11" db="UniProtKB">
        <authorList>
            <consortium name="WormBaseParasite"/>
        </authorList>
    </citation>
    <scope>IDENTIFICATION</scope>
</reference>
<evidence type="ECO:0000256" key="1">
    <source>
        <dbReference type="SAM" id="MobiDB-lite"/>
    </source>
</evidence>
<dbReference type="WBParaSite" id="Minc3s01484g24184">
    <property type="protein sequence ID" value="Minc3s01484g24184"/>
    <property type="gene ID" value="Minc3s01484g24184"/>
</dbReference>
<accession>A0A914M9M0</accession>
<dbReference type="Proteomes" id="UP000887563">
    <property type="component" value="Unplaced"/>
</dbReference>
<protein>
    <submittedName>
        <fullName evidence="3">Uncharacterized protein</fullName>
    </submittedName>
</protein>
<organism evidence="2 3">
    <name type="scientific">Meloidogyne incognita</name>
    <name type="common">Southern root-knot nematode worm</name>
    <name type="synonym">Oxyuris incognita</name>
    <dbReference type="NCBI Taxonomy" id="6306"/>
    <lineage>
        <taxon>Eukaryota</taxon>
        <taxon>Metazoa</taxon>
        <taxon>Ecdysozoa</taxon>
        <taxon>Nematoda</taxon>
        <taxon>Chromadorea</taxon>
        <taxon>Rhabditida</taxon>
        <taxon>Tylenchina</taxon>
        <taxon>Tylenchomorpha</taxon>
        <taxon>Tylenchoidea</taxon>
        <taxon>Meloidogynidae</taxon>
        <taxon>Meloidogyninae</taxon>
        <taxon>Meloidogyne</taxon>
        <taxon>Meloidogyne incognita group</taxon>
    </lineage>
</organism>
<evidence type="ECO:0000313" key="2">
    <source>
        <dbReference type="Proteomes" id="UP000887563"/>
    </source>
</evidence>
<feature type="region of interest" description="Disordered" evidence="1">
    <location>
        <begin position="1"/>
        <end position="23"/>
    </location>
</feature>
<evidence type="ECO:0000313" key="3">
    <source>
        <dbReference type="WBParaSite" id="Minc3s01484g24184"/>
    </source>
</evidence>
<keyword evidence="2" id="KW-1185">Reference proteome</keyword>
<dbReference type="AlphaFoldDB" id="A0A914M9M0"/>
<name>A0A914M9M0_MELIC</name>